<dbReference type="InterPro" id="IPR006746">
    <property type="entry name" value="26S_Psome_Rpn12"/>
</dbReference>
<dbReference type="PANTHER" id="PTHR12387:SF0">
    <property type="entry name" value="26S PROTEASOME NON-ATPASE REGULATORY SUBUNIT 8"/>
    <property type="match status" value="1"/>
</dbReference>
<name>A0A2I0VAP6_9ASPA</name>
<dbReference type="GO" id="GO:0043161">
    <property type="term" value="P:proteasome-mediated ubiquitin-dependent protein catabolic process"/>
    <property type="evidence" value="ECO:0007669"/>
    <property type="project" value="TreeGrafter"/>
</dbReference>
<dbReference type="PANTHER" id="PTHR12387">
    <property type="entry name" value="26S PROTEASOME NON-ATPASE REGULATORY SUBUNIT 8"/>
    <property type="match status" value="1"/>
</dbReference>
<keyword evidence="1" id="KW-0647">Proteasome</keyword>
<dbReference type="EMBL" id="KZ505098">
    <property type="protein sequence ID" value="PKU60481.1"/>
    <property type="molecule type" value="Genomic_DNA"/>
</dbReference>
<dbReference type="Proteomes" id="UP000233837">
    <property type="component" value="Unassembled WGS sequence"/>
</dbReference>
<sequence>MFSSDQELSTYIEEDHPEWEIKNGFVFFQKAKDSQPCKEIPSLQLINQTLSYARELERIV</sequence>
<keyword evidence="2" id="KW-1185">Reference proteome</keyword>
<reference evidence="1 2" key="1">
    <citation type="journal article" date="2016" name="Sci. Rep.">
        <title>The Dendrobium catenatum Lindl. genome sequence provides insights into polysaccharide synthase, floral development and adaptive evolution.</title>
        <authorList>
            <person name="Zhang G.Q."/>
            <person name="Xu Q."/>
            <person name="Bian C."/>
            <person name="Tsai W.C."/>
            <person name="Yeh C.M."/>
            <person name="Liu K.W."/>
            <person name="Yoshida K."/>
            <person name="Zhang L.S."/>
            <person name="Chang S.B."/>
            <person name="Chen F."/>
            <person name="Shi Y."/>
            <person name="Su Y.Y."/>
            <person name="Zhang Y.Q."/>
            <person name="Chen L.J."/>
            <person name="Yin Y."/>
            <person name="Lin M."/>
            <person name="Huang H."/>
            <person name="Deng H."/>
            <person name="Wang Z.W."/>
            <person name="Zhu S.L."/>
            <person name="Zhao X."/>
            <person name="Deng C."/>
            <person name="Niu S.C."/>
            <person name="Huang J."/>
            <person name="Wang M."/>
            <person name="Liu G.H."/>
            <person name="Yang H.J."/>
            <person name="Xiao X.J."/>
            <person name="Hsiao Y.Y."/>
            <person name="Wu W.L."/>
            <person name="Chen Y.Y."/>
            <person name="Mitsuda N."/>
            <person name="Ohme-Takagi M."/>
            <person name="Luo Y.B."/>
            <person name="Van de Peer Y."/>
            <person name="Liu Z.J."/>
        </authorList>
    </citation>
    <scope>NUCLEOTIDE SEQUENCE [LARGE SCALE GENOMIC DNA]</scope>
    <source>
        <tissue evidence="1">The whole plant</tissue>
    </source>
</reference>
<dbReference type="AlphaFoldDB" id="A0A2I0VAP6"/>
<dbReference type="GO" id="GO:0008541">
    <property type="term" value="C:proteasome regulatory particle, lid subcomplex"/>
    <property type="evidence" value="ECO:0007669"/>
    <property type="project" value="TreeGrafter"/>
</dbReference>
<evidence type="ECO:0000313" key="2">
    <source>
        <dbReference type="Proteomes" id="UP000233837"/>
    </source>
</evidence>
<gene>
    <name evidence="1" type="primary">RPN12A</name>
    <name evidence="1" type="ORF">MA16_Dca027931</name>
</gene>
<evidence type="ECO:0000313" key="1">
    <source>
        <dbReference type="EMBL" id="PKU60481.1"/>
    </source>
</evidence>
<protein>
    <submittedName>
        <fullName evidence="1">26S proteasome non-ATPase regulatory subunit RPN12A</fullName>
    </submittedName>
</protein>
<dbReference type="GO" id="GO:0005829">
    <property type="term" value="C:cytosol"/>
    <property type="evidence" value="ECO:0007669"/>
    <property type="project" value="TreeGrafter"/>
</dbReference>
<organism evidence="1 2">
    <name type="scientific">Dendrobium catenatum</name>
    <dbReference type="NCBI Taxonomy" id="906689"/>
    <lineage>
        <taxon>Eukaryota</taxon>
        <taxon>Viridiplantae</taxon>
        <taxon>Streptophyta</taxon>
        <taxon>Embryophyta</taxon>
        <taxon>Tracheophyta</taxon>
        <taxon>Spermatophyta</taxon>
        <taxon>Magnoliopsida</taxon>
        <taxon>Liliopsida</taxon>
        <taxon>Asparagales</taxon>
        <taxon>Orchidaceae</taxon>
        <taxon>Epidendroideae</taxon>
        <taxon>Malaxideae</taxon>
        <taxon>Dendrobiinae</taxon>
        <taxon>Dendrobium</taxon>
    </lineage>
</organism>
<dbReference type="GO" id="GO:0005634">
    <property type="term" value="C:nucleus"/>
    <property type="evidence" value="ECO:0007669"/>
    <property type="project" value="TreeGrafter"/>
</dbReference>
<accession>A0A2I0VAP6</accession>
<reference evidence="1 2" key="2">
    <citation type="journal article" date="2017" name="Nature">
        <title>The Apostasia genome and the evolution of orchids.</title>
        <authorList>
            <person name="Zhang G.Q."/>
            <person name="Liu K.W."/>
            <person name="Li Z."/>
            <person name="Lohaus R."/>
            <person name="Hsiao Y.Y."/>
            <person name="Niu S.C."/>
            <person name="Wang J.Y."/>
            <person name="Lin Y.C."/>
            <person name="Xu Q."/>
            <person name="Chen L.J."/>
            <person name="Yoshida K."/>
            <person name="Fujiwara S."/>
            <person name="Wang Z.W."/>
            <person name="Zhang Y.Q."/>
            <person name="Mitsuda N."/>
            <person name="Wang M."/>
            <person name="Liu G.H."/>
            <person name="Pecoraro L."/>
            <person name="Huang H.X."/>
            <person name="Xiao X.J."/>
            <person name="Lin M."/>
            <person name="Wu X.Y."/>
            <person name="Wu W.L."/>
            <person name="Chen Y.Y."/>
            <person name="Chang S.B."/>
            <person name="Sakamoto S."/>
            <person name="Ohme-Takagi M."/>
            <person name="Yagi M."/>
            <person name="Zeng S.J."/>
            <person name="Shen C.Y."/>
            <person name="Yeh C.M."/>
            <person name="Luo Y.B."/>
            <person name="Tsai W.C."/>
            <person name="Van de Peer Y."/>
            <person name="Liu Z.J."/>
        </authorList>
    </citation>
    <scope>NUCLEOTIDE SEQUENCE [LARGE SCALE GENOMIC DNA]</scope>
    <source>
        <tissue evidence="1">The whole plant</tissue>
    </source>
</reference>
<dbReference type="STRING" id="906689.A0A2I0VAP6"/>
<proteinExistence type="predicted"/>